<proteinExistence type="inferred from homology"/>
<evidence type="ECO:0000256" key="2">
    <source>
        <dbReference type="ARBA" id="ARBA00006375"/>
    </source>
</evidence>
<dbReference type="Pfam" id="PF00153">
    <property type="entry name" value="Mito_carr"/>
    <property type="match status" value="2"/>
</dbReference>
<evidence type="ECO:0000313" key="12">
    <source>
        <dbReference type="EMBL" id="CAK0888343.1"/>
    </source>
</evidence>
<dbReference type="Gene3D" id="1.50.40.10">
    <property type="entry name" value="Mitochondrial carrier domain"/>
    <property type="match status" value="1"/>
</dbReference>
<comment type="caution">
    <text evidence="12">The sequence shown here is derived from an EMBL/GenBank/DDBJ whole genome shotgun (WGS) entry which is preliminary data.</text>
</comment>
<evidence type="ECO:0000256" key="6">
    <source>
        <dbReference type="ARBA" id="ARBA00022792"/>
    </source>
</evidence>
<dbReference type="PROSITE" id="PS50920">
    <property type="entry name" value="SOLCAR"/>
    <property type="match status" value="1"/>
</dbReference>
<evidence type="ECO:0000256" key="8">
    <source>
        <dbReference type="ARBA" id="ARBA00023128"/>
    </source>
</evidence>
<dbReference type="PANTHER" id="PTHR45928:SF1">
    <property type="entry name" value="RE38146P"/>
    <property type="match status" value="1"/>
</dbReference>
<evidence type="ECO:0000256" key="7">
    <source>
        <dbReference type="ARBA" id="ARBA00022989"/>
    </source>
</evidence>
<name>A0ABN9WQJ3_9DINO</name>
<keyword evidence="6" id="KW-0999">Mitochondrion inner membrane</keyword>
<evidence type="ECO:0000256" key="3">
    <source>
        <dbReference type="ARBA" id="ARBA00022448"/>
    </source>
</evidence>
<evidence type="ECO:0000256" key="11">
    <source>
        <dbReference type="RuleBase" id="RU000488"/>
    </source>
</evidence>
<dbReference type="InterPro" id="IPR023395">
    <property type="entry name" value="MCP_dom_sf"/>
</dbReference>
<dbReference type="Proteomes" id="UP001189429">
    <property type="component" value="Unassembled WGS sequence"/>
</dbReference>
<evidence type="ECO:0000313" key="13">
    <source>
        <dbReference type="Proteomes" id="UP001189429"/>
    </source>
</evidence>
<keyword evidence="8" id="KW-0496">Mitochondrion</keyword>
<evidence type="ECO:0000256" key="10">
    <source>
        <dbReference type="PROSITE-ProRule" id="PRU00282"/>
    </source>
</evidence>
<protein>
    <submittedName>
        <fullName evidence="12">Uncharacterized protein</fullName>
    </submittedName>
</protein>
<accession>A0ABN9WQJ3</accession>
<dbReference type="PANTHER" id="PTHR45928">
    <property type="entry name" value="RE38146P"/>
    <property type="match status" value="1"/>
</dbReference>
<dbReference type="SUPFAM" id="SSF103506">
    <property type="entry name" value="Mitochondrial carrier"/>
    <property type="match status" value="1"/>
</dbReference>
<organism evidence="12 13">
    <name type="scientific">Prorocentrum cordatum</name>
    <dbReference type="NCBI Taxonomy" id="2364126"/>
    <lineage>
        <taxon>Eukaryota</taxon>
        <taxon>Sar</taxon>
        <taxon>Alveolata</taxon>
        <taxon>Dinophyceae</taxon>
        <taxon>Prorocentrales</taxon>
        <taxon>Prorocentraceae</taxon>
        <taxon>Prorocentrum</taxon>
    </lineage>
</organism>
<evidence type="ECO:0000256" key="5">
    <source>
        <dbReference type="ARBA" id="ARBA00022737"/>
    </source>
</evidence>
<comment type="similarity">
    <text evidence="2 11">Belongs to the mitochondrial carrier (TC 2.A.29) family.</text>
</comment>
<comment type="subcellular location">
    <subcellularLocation>
        <location evidence="1">Mitochondrion inner membrane</location>
        <topology evidence="1">Multi-pass membrane protein</topology>
    </subcellularLocation>
</comment>
<evidence type="ECO:0000256" key="1">
    <source>
        <dbReference type="ARBA" id="ARBA00004448"/>
    </source>
</evidence>
<dbReference type="InterPro" id="IPR018108">
    <property type="entry name" value="MCP_transmembrane"/>
</dbReference>
<sequence>MAKERPPFVSFCMGGLSGGTAVVLSNPFEVVKTRYQLQGELPGSQKLYRSLWHAFSTIVREEGLFALQKGLAAGVMFQVVFNGLRIGLFDHVKPLAHVESAPNLSKLLAGASTGCLAAATCSPLYMVKCRLQSQATGAVATAACTQHGYTGVVHGLGCGYTERVAFGVSTSVWMAL</sequence>
<keyword evidence="5" id="KW-0677">Repeat</keyword>
<reference evidence="12" key="1">
    <citation type="submission" date="2023-10" db="EMBL/GenBank/DDBJ databases">
        <authorList>
            <person name="Chen Y."/>
            <person name="Shah S."/>
            <person name="Dougan E. K."/>
            <person name="Thang M."/>
            <person name="Chan C."/>
        </authorList>
    </citation>
    <scope>NUCLEOTIDE SEQUENCE [LARGE SCALE GENOMIC DNA]</scope>
</reference>
<keyword evidence="3 11" id="KW-0813">Transport</keyword>
<dbReference type="EMBL" id="CAUYUJ010019059">
    <property type="protein sequence ID" value="CAK0888343.1"/>
    <property type="molecule type" value="Genomic_DNA"/>
</dbReference>
<dbReference type="InterPro" id="IPR051508">
    <property type="entry name" value="Mito_Carrier_Antiporter"/>
</dbReference>
<feature type="repeat" description="Solcar" evidence="10">
    <location>
        <begin position="5"/>
        <end position="95"/>
    </location>
</feature>
<keyword evidence="7" id="KW-1133">Transmembrane helix</keyword>
<keyword evidence="13" id="KW-1185">Reference proteome</keyword>
<keyword evidence="4 10" id="KW-0812">Transmembrane</keyword>
<keyword evidence="9 10" id="KW-0472">Membrane</keyword>
<evidence type="ECO:0000256" key="4">
    <source>
        <dbReference type="ARBA" id="ARBA00022692"/>
    </source>
</evidence>
<gene>
    <name evidence="12" type="ORF">PCOR1329_LOCUS69154</name>
</gene>
<evidence type="ECO:0000256" key="9">
    <source>
        <dbReference type="ARBA" id="ARBA00023136"/>
    </source>
</evidence>